<reference evidence="3" key="1">
    <citation type="submission" date="2016-11" db="EMBL/GenBank/DDBJ databases">
        <authorList>
            <person name="Varghese N."/>
            <person name="Submissions S."/>
        </authorList>
    </citation>
    <scope>NUCLEOTIDE SEQUENCE [LARGE SCALE GENOMIC DNA]</scope>
    <source>
        <strain evidence="3">DSM 3071</strain>
    </source>
</reference>
<dbReference type="GeneID" id="89509652"/>
<dbReference type="AlphaFoldDB" id="A0A1M5ZDZ4"/>
<evidence type="ECO:0000313" key="2">
    <source>
        <dbReference type="EMBL" id="SHI22426.1"/>
    </source>
</evidence>
<dbReference type="RefSeq" id="WP_073387715.1">
    <property type="nucleotide sequence ID" value="NZ_FQXK01000017.1"/>
</dbReference>
<dbReference type="GO" id="GO:0016491">
    <property type="term" value="F:oxidoreductase activity"/>
    <property type="evidence" value="ECO:0007669"/>
    <property type="project" value="InterPro"/>
</dbReference>
<feature type="domain" description="NADPH-dependent FMN reductase-like" evidence="1">
    <location>
        <begin position="1"/>
        <end position="103"/>
    </location>
</feature>
<sequence>MKILVINGSPKGENSITYQTMLYAEALYNKHEYKVIHAGAKIKQLEKDFSEAKSMLEWADLLVFTYPVYTFLAPSQLHRFIELVKENKIDLSGKYATQISTSKHFYDTTAHEYIRENCLDLGLSYIRGLSADMGDLLSQKGQREAKAFFRHVLWSVINGQKEMAVNLKSEAPLLSASLNNIPDINQKEKNKDKNKDKEIALVADYGPEDHALKSMIDRFVKTTLYKVEVINIRDFNFFGGCIGCFNCAASGICIYKDGFDTLLRDRIQKTAATVYAFKIKDHCMGSRFKMYDDRQFCNGHRTVTMGKPVGYLIDGHLQVENNLKTLIEGRSQVGGNPLAGIATNEFDVDKQIDILCKELDYILTHKYKQPANFYGVGGMKIFRDLIYKMQGLMREDHRFYKEHGFYDFPQKDKGMIAGMYLVGAMMKSSFFKKRSAKMTEGMLVPFKKVIEKAGK</sequence>
<name>A0A1M5ZDZ4_BUTFI</name>
<gene>
    <name evidence="2" type="ORF">SAMN02745229_02184</name>
</gene>
<protein>
    <submittedName>
        <fullName evidence="2">NADPH-dependent FMN reductase</fullName>
    </submittedName>
</protein>
<dbReference type="EMBL" id="FQXK01000017">
    <property type="protein sequence ID" value="SHI22426.1"/>
    <property type="molecule type" value="Genomic_DNA"/>
</dbReference>
<accession>A0A1M5ZDZ4</accession>
<dbReference type="InterPro" id="IPR005025">
    <property type="entry name" value="FMN_Rdtase-like_dom"/>
</dbReference>
<proteinExistence type="predicted"/>
<dbReference type="Proteomes" id="UP000184278">
    <property type="component" value="Unassembled WGS sequence"/>
</dbReference>
<evidence type="ECO:0000259" key="1">
    <source>
        <dbReference type="Pfam" id="PF03358"/>
    </source>
</evidence>
<dbReference type="InterPro" id="IPR029039">
    <property type="entry name" value="Flavoprotein-like_sf"/>
</dbReference>
<evidence type="ECO:0000313" key="3">
    <source>
        <dbReference type="Proteomes" id="UP000184278"/>
    </source>
</evidence>
<keyword evidence="3" id="KW-1185">Reference proteome</keyword>
<dbReference type="STRING" id="1121131.SAMN02745229_02184"/>
<dbReference type="OrthoDB" id="5410524at2"/>
<dbReference type="SUPFAM" id="SSF52218">
    <property type="entry name" value="Flavoproteins"/>
    <property type="match status" value="2"/>
</dbReference>
<organism evidence="2 3">
    <name type="scientific">Butyrivibrio fibrisolvens DSM 3071</name>
    <dbReference type="NCBI Taxonomy" id="1121131"/>
    <lineage>
        <taxon>Bacteria</taxon>
        <taxon>Bacillati</taxon>
        <taxon>Bacillota</taxon>
        <taxon>Clostridia</taxon>
        <taxon>Lachnospirales</taxon>
        <taxon>Lachnospiraceae</taxon>
        <taxon>Butyrivibrio</taxon>
    </lineage>
</organism>
<dbReference type="Pfam" id="PF03358">
    <property type="entry name" value="FMN_red"/>
    <property type="match status" value="1"/>
</dbReference>
<dbReference type="Gene3D" id="3.40.50.360">
    <property type="match status" value="2"/>
</dbReference>